<evidence type="ECO:0000313" key="2">
    <source>
        <dbReference type="Proteomes" id="UP000229901"/>
    </source>
</evidence>
<name>A0A2H0V5E0_9BACT</name>
<sequence length="95" mass="11437">MTDNDRVLSLVERLKRLPKNYRPGKKIQTPDKVLVPDRLRRTIDYWAWLWRRPWNTAFIFAFAIFHSVVNELDILPGDKVVMINKRTKKVRTIIF</sequence>
<dbReference type="Proteomes" id="UP000229901">
    <property type="component" value="Unassembled WGS sequence"/>
</dbReference>
<protein>
    <submittedName>
        <fullName evidence="1">Uncharacterized protein</fullName>
    </submittedName>
</protein>
<gene>
    <name evidence="1" type="ORF">COT97_02170</name>
</gene>
<dbReference type="EMBL" id="PFAP01000011">
    <property type="protein sequence ID" value="PIR94275.1"/>
    <property type="molecule type" value="Genomic_DNA"/>
</dbReference>
<comment type="caution">
    <text evidence="1">The sequence shown here is derived from an EMBL/GenBank/DDBJ whole genome shotgun (WGS) entry which is preliminary data.</text>
</comment>
<reference evidence="2" key="1">
    <citation type="submission" date="2017-09" db="EMBL/GenBank/DDBJ databases">
        <title>Depth-based differentiation of microbial function through sediment-hosted aquifers and enrichment of novel symbionts in the deep terrestrial subsurface.</title>
        <authorList>
            <person name="Probst A.J."/>
            <person name="Ladd B."/>
            <person name="Jarett J.K."/>
            <person name="Geller-Mcgrath D.E."/>
            <person name="Sieber C.M.K."/>
            <person name="Emerson J.B."/>
            <person name="Anantharaman K."/>
            <person name="Thomas B.C."/>
            <person name="Malmstrom R."/>
            <person name="Stieglmeier M."/>
            <person name="Klingl A."/>
            <person name="Woyke T."/>
            <person name="Ryan C.M."/>
            <person name="Banfield J.F."/>
        </authorList>
    </citation>
    <scope>NUCLEOTIDE SEQUENCE [LARGE SCALE GENOMIC DNA]</scope>
</reference>
<proteinExistence type="predicted"/>
<evidence type="ECO:0000313" key="1">
    <source>
        <dbReference type="EMBL" id="PIR94275.1"/>
    </source>
</evidence>
<accession>A0A2H0V5E0</accession>
<dbReference type="AlphaFoldDB" id="A0A2H0V5E0"/>
<organism evidence="1 2">
    <name type="scientific">Candidatus Falkowbacteria bacterium CG10_big_fil_rev_8_21_14_0_10_39_11</name>
    <dbReference type="NCBI Taxonomy" id="1974565"/>
    <lineage>
        <taxon>Bacteria</taxon>
        <taxon>Candidatus Falkowiibacteriota</taxon>
    </lineage>
</organism>